<accession>A0A1L9MTD2</accession>
<proteinExistence type="predicted"/>
<protein>
    <submittedName>
        <fullName evidence="1">Uncharacterized protein</fullName>
    </submittedName>
</protein>
<dbReference type="Proteomes" id="UP000184304">
    <property type="component" value="Unassembled WGS sequence"/>
</dbReference>
<gene>
    <name evidence="1" type="ORF">ASPTUDRAFT_849609</name>
</gene>
<evidence type="ECO:0000313" key="2">
    <source>
        <dbReference type="Proteomes" id="UP000184304"/>
    </source>
</evidence>
<dbReference type="EMBL" id="KV878207">
    <property type="protein sequence ID" value="OJI80237.1"/>
    <property type="molecule type" value="Genomic_DNA"/>
</dbReference>
<dbReference type="AlphaFoldDB" id="A0A1L9MTD2"/>
<organism evidence="1 2">
    <name type="scientific">Aspergillus tubingensis (strain CBS 134.48)</name>
    <dbReference type="NCBI Taxonomy" id="767770"/>
    <lineage>
        <taxon>Eukaryota</taxon>
        <taxon>Fungi</taxon>
        <taxon>Dikarya</taxon>
        <taxon>Ascomycota</taxon>
        <taxon>Pezizomycotina</taxon>
        <taxon>Eurotiomycetes</taxon>
        <taxon>Eurotiomycetidae</taxon>
        <taxon>Eurotiales</taxon>
        <taxon>Aspergillaceae</taxon>
        <taxon>Aspergillus</taxon>
        <taxon>Aspergillus subgen. Circumdati</taxon>
    </lineage>
</organism>
<evidence type="ECO:0000313" key="1">
    <source>
        <dbReference type="EMBL" id="OJI80237.1"/>
    </source>
</evidence>
<name>A0A1L9MTD2_ASPTC</name>
<sequence length="133" mass="15281">MERKCGNPALMSHFPHAVFLCPGVLFFLLSTKLVRSVWGEKKTNSSQRIHFLFSVYQLFDGNLLGRWFYLRFGISSQFPELRYEGGRAIWNHGCLPLSVPQIGASEQCIVAFLPSRQCLEPAHSFQSQRFLKK</sequence>
<keyword evidence="2" id="KW-1185">Reference proteome</keyword>
<reference evidence="2" key="1">
    <citation type="journal article" date="2017" name="Genome Biol.">
        <title>Comparative genomics reveals high biological diversity and specific adaptations in the industrially and medically important fungal genus Aspergillus.</title>
        <authorList>
            <person name="de Vries R.P."/>
            <person name="Riley R."/>
            <person name="Wiebenga A."/>
            <person name="Aguilar-Osorio G."/>
            <person name="Amillis S."/>
            <person name="Uchima C.A."/>
            <person name="Anderluh G."/>
            <person name="Asadollahi M."/>
            <person name="Askin M."/>
            <person name="Barry K."/>
            <person name="Battaglia E."/>
            <person name="Bayram O."/>
            <person name="Benocci T."/>
            <person name="Braus-Stromeyer S.A."/>
            <person name="Caldana C."/>
            <person name="Canovas D."/>
            <person name="Cerqueira G.C."/>
            <person name="Chen F."/>
            <person name="Chen W."/>
            <person name="Choi C."/>
            <person name="Clum A."/>
            <person name="Dos Santos R.A."/>
            <person name="Damasio A.R."/>
            <person name="Diallinas G."/>
            <person name="Emri T."/>
            <person name="Fekete E."/>
            <person name="Flipphi M."/>
            <person name="Freyberg S."/>
            <person name="Gallo A."/>
            <person name="Gournas C."/>
            <person name="Habgood R."/>
            <person name="Hainaut M."/>
            <person name="Harispe M.L."/>
            <person name="Henrissat B."/>
            <person name="Hilden K.S."/>
            <person name="Hope R."/>
            <person name="Hossain A."/>
            <person name="Karabika E."/>
            <person name="Karaffa L."/>
            <person name="Karanyi Z."/>
            <person name="Krasevec N."/>
            <person name="Kuo A."/>
            <person name="Kusch H."/>
            <person name="LaButti K."/>
            <person name="Lagendijk E.L."/>
            <person name="Lapidus A."/>
            <person name="Levasseur A."/>
            <person name="Lindquist E."/>
            <person name="Lipzen A."/>
            <person name="Logrieco A.F."/>
            <person name="MacCabe A."/>
            <person name="Maekelae M.R."/>
            <person name="Malavazi I."/>
            <person name="Melin P."/>
            <person name="Meyer V."/>
            <person name="Mielnichuk N."/>
            <person name="Miskei M."/>
            <person name="Molnar A.P."/>
            <person name="Mule G."/>
            <person name="Ngan C.Y."/>
            <person name="Orejas M."/>
            <person name="Orosz E."/>
            <person name="Ouedraogo J.P."/>
            <person name="Overkamp K.M."/>
            <person name="Park H.-S."/>
            <person name="Perrone G."/>
            <person name="Piumi F."/>
            <person name="Punt P.J."/>
            <person name="Ram A.F."/>
            <person name="Ramon A."/>
            <person name="Rauscher S."/>
            <person name="Record E."/>
            <person name="Riano-Pachon D.M."/>
            <person name="Robert V."/>
            <person name="Roehrig J."/>
            <person name="Ruller R."/>
            <person name="Salamov A."/>
            <person name="Salih N.S."/>
            <person name="Samson R.A."/>
            <person name="Sandor E."/>
            <person name="Sanguinetti M."/>
            <person name="Schuetze T."/>
            <person name="Sepcic K."/>
            <person name="Shelest E."/>
            <person name="Sherlock G."/>
            <person name="Sophianopoulou V."/>
            <person name="Squina F.M."/>
            <person name="Sun H."/>
            <person name="Susca A."/>
            <person name="Todd R.B."/>
            <person name="Tsang A."/>
            <person name="Unkles S.E."/>
            <person name="van de Wiele N."/>
            <person name="van Rossen-Uffink D."/>
            <person name="Oliveira J.V."/>
            <person name="Vesth T.C."/>
            <person name="Visser J."/>
            <person name="Yu J.-H."/>
            <person name="Zhou M."/>
            <person name="Andersen M.R."/>
            <person name="Archer D.B."/>
            <person name="Baker S.E."/>
            <person name="Benoit I."/>
            <person name="Brakhage A.A."/>
            <person name="Braus G.H."/>
            <person name="Fischer R."/>
            <person name="Frisvad J.C."/>
            <person name="Goldman G.H."/>
            <person name="Houbraken J."/>
            <person name="Oakley B."/>
            <person name="Pocsi I."/>
            <person name="Scazzocchio C."/>
            <person name="Seiboth B."/>
            <person name="vanKuyk P.A."/>
            <person name="Wortman J."/>
            <person name="Dyer P.S."/>
            <person name="Grigoriev I.V."/>
        </authorList>
    </citation>
    <scope>NUCLEOTIDE SEQUENCE [LARGE SCALE GENOMIC DNA]</scope>
    <source>
        <strain evidence="2">CBS 134.48</strain>
    </source>
</reference>
<dbReference type="VEuPathDB" id="FungiDB:ASPTUDRAFT_849609"/>